<gene>
    <name evidence="2" type="ORF">PCOR1329_LOCUS57873</name>
</gene>
<evidence type="ECO:0000313" key="2">
    <source>
        <dbReference type="EMBL" id="CAK0872384.1"/>
    </source>
</evidence>
<protein>
    <submittedName>
        <fullName evidence="2">Uncharacterized protein</fullName>
    </submittedName>
</protein>
<sequence>MPASRGGQGQQRTASRATGTSICDYETFWGSISGRSRRYLEDAPTKKLHLCRESPCWDLGDYALHRATYSPIDADDLASQQLGSVARGAYRFLGAAGWLLGVCGCRCLACGCGCAGRQGARCFRRLCSSRRQWPPPPPELTAHGDFSEPEERKCCADQILDDCDGQVQQLAPGKCPDKSSRDAVPLLAENADLSSIREPPKAPDARFCHGNACRYRATRLQKLCSRVGCPRHGDVVANGTRYCVDHAAAALGQAQGPPMPPPAEPTPGLGARGQRLGAGASPQGAAAWDLRPPSSDIHPLAAEQGINYLALLASVDDETIYHAFRAAPVAARRSPGWDSWRIAALDWNVEVPREVSPLTGSRLAAEARAAGAPLLIAPTNADRVPQGVAADGHSMGLAGITHLQMQRRLGRLEHASASATVEAPADDEAVEDGGHSEPLGEPAPPGPSADRALGGTPQSGSSGPGARRPAERGEPPSTDGRIDLLRDRQPEPEVLDRDALRAILTDE</sequence>
<accession>A0ABN9VJS9</accession>
<feature type="compositionally biased region" description="Basic and acidic residues" evidence="1">
    <location>
        <begin position="468"/>
        <end position="500"/>
    </location>
</feature>
<comment type="caution">
    <text evidence="2">The sequence shown here is derived from an EMBL/GenBank/DDBJ whole genome shotgun (WGS) entry which is preliminary data.</text>
</comment>
<reference evidence="2" key="1">
    <citation type="submission" date="2023-10" db="EMBL/GenBank/DDBJ databases">
        <authorList>
            <person name="Chen Y."/>
            <person name="Shah S."/>
            <person name="Dougan E. K."/>
            <person name="Thang M."/>
            <person name="Chan C."/>
        </authorList>
    </citation>
    <scope>NUCLEOTIDE SEQUENCE [LARGE SCALE GENOMIC DNA]</scope>
</reference>
<feature type="compositionally biased region" description="Low complexity" evidence="1">
    <location>
        <begin position="454"/>
        <end position="465"/>
    </location>
</feature>
<dbReference type="Proteomes" id="UP001189429">
    <property type="component" value="Unassembled WGS sequence"/>
</dbReference>
<dbReference type="EMBL" id="CAUYUJ010017167">
    <property type="protein sequence ID" value="CAK0872384.1"/>
    <property type="molecule type" value="Genomic_DNA"/>
</dbReference>
<organism evidence="2 3">
    <name type="scientific">Prorocentrum cordatum</name>
    <dbReference type="NCBI Taxonomy" id="2364126"/>
    <lineage>
        <taxon>Eukaryota</taxon>
        <taxon>Sar</taxon>
        <taxon>Alveolata</taxon>
        <taxon>Dinophyceae</taxon>
        <taxon>Prorocentrales</taxon>
        <taxon>Prorocentraceae</taxon>
        <taxon>Prorocentrum</taxon>
    </lineage>
</organism>
<keyword evidence="3" id="KW-1185">Reference proteome</keyword>
<proteinExistence type="predicted"/>
<feature type="region of interest" description="Disordered" evidence="1">
    <location>
        <begin position="415"/>
        <end position="507"/>
    </location>
</feature>
<feature type="non-terminal residue" evidence="2">
    <location>
        <position position="507"/>
    </location>
</feature>
<name>A0ABN9VJS9_9DINO</name>
<evidence type="ECO:0000313" key="3">
    <source>
        <dbReference type="Proteomes" id="UP001189429"/>
    </source>
</evidence>
<evidence type="ECO:0000256" key="1">
    <source>
        <dbReference type="SAM" id="MobiDB-lite"/>
    </source>
</evidence>